<dbReference type="EMBL" id="CM055093">
    <property type="protein sequence ID" value="KAJ7566526.1"/>
    <property type="molecule type" value="Genomic_DNA"/>
</dbReference>
<reference evidence="2" key="1">
    <citation type="journal article" date="2024" name="Proc. Natl. Acad. Sci. U.S.A.">
        <title>Extraordinary preservation of gene collinearity over three hundred million years revealed in homosporous lycophytes.</title>
        <authorList>
            <person name="Li C."/>
            <person name="Wickell D."/>
            <person name="Kuo L.Y."/>
            <person name="Chen X."/>
            <person name="Nie B."/>
            <person name="Liao X."/>
            <person name="Peng D."/>
            <person name="Ji J."/>
            <person name="Jenkins J."/>
            <person name="Williams M."/>
            <person name="Shu S."/>
            <person name="Plott C."/>
            <person name="Barry K."/>
            <person name="Rajasekar S."/>
            <person name="Grimwood J."/>
            <person name="Han X."/>
            <person name="Sun S."/>
            <person name="Hou Z."/>
            <person name="He W."/>
            <person name="Dai G."/>
            <person name="Sun C."/>
            <person name="Schmutz J."/>
            <person name="Leebens-Mack J.H."/>
            <person name="Li F.W."/>
            <person name="Wang L."/>
        </authorList>
    </citation>
    <scope>NUCLEOTIDE SEQUENCE [LARGE SCALE GENOMIC DNA]</scope>
    <source>
        <strain evidence="2">cv. PW_Plant_1</strain>
    </source>
</reference>
<sequence length="374" mass="42584">MGSYNKVHGVEEKSLNYGNPFMVGDGYTGLNQRFVSERYNSGSSESFHAADDYYSEDQSSAFEYARDYDDALSSTSSRNRFNDAGLPFQSPVHARTDHDDGEIQNMPSPYSYENPFEKIRFADEKPVFDASYCDSNDEDSEGISSDLFDIPRKLFYHSSEDPIPPYLKEMQSEEGFLLREWERKNEQNLHEKEAKERDRLAQTMTVADEYKVKFNEKLKSDLEASKKKNREKEKEFLRESENLHATAEKHYWKAVAALLPTKMPVHEIESCNCKDKHGIKHSAVVNRHPKPGKPTDLSRMHQILMKLKNNTPDHLKLSSCTLGRTAVPNPIKAQPSSSRGKSTAISPNEAIAIQIAYSCCYLNTPTMLPNSKEA</sequence>
<name>A0ACC2EJF4_DIPCM</name>
<gene>
    <name evidence="1" type="ORF">O6H91_02G107200</name>
</gene>
<evidence type="ECO:0000313" key="1">
    <source>
        <dbReference type="EMBL" id="KAJ7566526.1"/>
    </source>
</evidence>
<protein>
    <submittedName>
        <fullName evidence="1">Uncharacterized protein</fullName>
    </submittedName>
</protein>
<keyword evidence="2" id="KW-1185">Reference proteome</keyword>
<dbReference type="Proteomes" id="UP001162992">
    <property type="component" value="Chromosome 2"/>
</dbReference>
<organism evidence="1 2">
    <name type="scientific">Diphasiastrum complanatum</name>
    <name type="common">Issler's clubmoss</name>
    <name type="synonym">Lycopodium complanatum</name>
    <dbReference type="NCBI Taxonomy" id="34168"/>
    <lineage>
        <taxon>Eukaryota</taxon>
        <taxon>Viridiplantae</taxon>
        <taxon>Streptophyta</taxon>
        <taxon>Embryophyta</taxon>
        <taxon>Tracheophyta</taxon>
        <taxon>Lycopodiopsida</taxon>
        <taxon>Lycopodiales</taxon>
        <taxon>Lycopodiaceae</taxon>
        <taxon>Lycopodioideae</taxon>
        <taxon>Diphasiastrum</taxon>
    </lineage>
</organism>
<proteinExistence type="predicted"/>
<comment type="caution">
    <text evidence="1">The sequence shown here is derived from an EMBL/GenBank/DDBJ whole genome shotgun (WGS) entry which is preliminary data.</text>
</comment>
<evidence type="ECO:0000313" key="2">
    <source>
        <dbReference type="Proteomes" id="UP001162992"/>
    </source>
</evidence>
<accession>A0ACC2EJF4</accession>